<sequence length="181" mass="21026">MANTRQTETKNYIKRALIHLLKRKTFEEISVTAICREAGINRGTFYLHYLDKYDMMDKLKNETISELFNIITEDMTELSPELIKASLDYIYSDHEFFMVLADSTYVNLPQSIRHFVSAVIDLIPNVNSILGQVYGIPEKYARLIYISSLEAIISNWISEDMHESPQEITDIIVKIIPKRTE</sequence>
<evidence type="ECO:0000313" key="4">
    <source>
        <dbReference type="EMBL" id="EHJ52088.1"/>
    </source>
</evidence>
<dbReference type="RefSeq" id="WP_003079748.1">
    <property type="nucleotide sequence ID" value="NZ_AEUW02000001.1"/>
</dbReference>
<protein>
    <submittedName>
        <fullName evidence="4">Transcriptional regulator, TetR family</fullName>
    </submittedName>
</protein>
<dbReference type="InterPro" id="IPR039532">
    <property type="entry name" value="TetR_C_Firmicutes"/>
</dbReference>
<evidence type="ECO:0000313" key="5">
    <source>
        <dbReference type="Proteomes" id="UP000003573"/>
    </source>
</evidence>
<evidence type="ECO:0000259" key="3">
    <source>
        <dbReference type="PROSITE" id="PS50977"/>
    </source>
</evidence>
<organism evidence="4 5">
    <name type="scientific">Streptococcus macacae NCTC 11558</name>
    <dbReference type="NCBI Taxonomy" id="764298"/>
    <lineage>
        <taxon>Bacteria</taxon>
        <taxon>Bacillati</taxon>
        <taxon>Bacillota</taxon>
        <taxon>Bacilli</taxon>
        <taxon>Lactobacillales</taxon>
        <taxon>Streptococcaceae</taxon>
        <taxon>Streptococcus</taxon>
    </lineage>
</organism>
<dbReference type="EMBL" id="AEUW02000001">
    <property type="protein sequence ID" value="EHJ52088.1"/>
    <property type="molecule type" value="Genomic_DNA"/>
</dbReference>
<accession>G5JVX4</accession>
<dbReference type="SUPFAM" id="SSF46689">
    <property type="entry name" value="Homeodomain-like"/>
    <property type="match status" value="1"/>
</dbReference>
<dbReference type="InterPro" id="IPR050624">
    <property type="entry name" value="HTH-type_Tx_Regulator"/>
</dbReference>
<proteinExistence type="predicted"/>
<dbReference type="PROSITE" id="PS50977">
    <property type="entry name" value="HTH_TETR_2"/>
    <property type="match status" value="1"/>
</dbReference>
<evidence type="ECO:0000256" key="1">
    <source>
        <dbReference type="ARBA" id="ARBA00023125"/>
    </source>
</evidence>
<gene>
    <name evidence="4" type="ORF">STRMA_1142</name>
</gene>
<dbReference type="InterPro" id="IPR009057">
    <property type="entry name" value="Homeodomain-like_sf"/>
</dbReference>
<comment type="caution">
    <text evidence="4">The sequence shown here is derived from an EMBL/GenBank/DDBJ whole genome shotgun (WGS) entry which is preliminary data.</text>
</comment>
<dbReference type="Gene3D" id="1.10.357.10">
    <property type="entry name" value="Tetracycline Repressor, domain 2"/>
    <property type="match status" value="1"/>
</dbReference>
<feature type="domain" description="HTH tetR-type" evidence="3">
    <location>
        <begin position="7"/>
        <end position="67"/>
    </location>
</feature>
<dbReference type="GO" id="GO:0003677">
    <property type="term" value="F:DNA binding"/>
    <property type="evidence" value="ECO:0007669"/>
    <property type="project" value="UniProtKB-UniRule"/>
</dbReference>
<dbReference type="Pfam" id="PF14278">
    <property type="entry name" value="TetR_C_8"/>
    <property type="match status" value="1"/>
</dbReference>
<dbReference type="PANTHER" id="PTHR43479">
    <property type="entry name" value="ACREF/ENVCD OPERON REPRESSOR-RELATED"/>
    <property type="match status" value="1"/>
</dbReference>
<keyword evidence="5" id="KW-1185">Reference proteome</keyword>
<dbReference type="STRING" id="764298.STRMA_1142"/>
<dbReference type="eggNOG" id="COG1309">
    <property type="taxonomic scope" value="Bacteria"/>
</dbReference>
<reference evidence="4 5" key="1">
    <citation type="journal article" date="2014" name="Int. J. Syst. Evol. Microbiol.">
        <title>Phylogenomics and the dynamic genome evolution of the genus Streptococcus.</title>
        <authorList>
            <consortium name="The Broad Institute Genome Sequencing Platform"/>
            <person name="Richards V.P."/>
            <person name="Palmer S.R."/>
            <person name="Pavinski Bitar P.D."/>
            <person name="Qin X."/>
            <person name="Weinstock G.M."/>
            <person name="Highlander S.K."/>
            <person name="Town C.D."/>
            <person name="Burne R.A."/>
            <person name="Stanhope M.J."/>
        </authorList>
    </citation>
    <scope>NUCLEOTIDE SEQUENCE [LARGE SCALE GENOMIC DNA]</scope>
    <source>
        <strain evidence="4 5">NCTC 11558</strain>
    </source>
</reference>
<keyword evidence="1 2" id="KW-0238">DNA-binding</keyword>
<dbReference type="Pfam" id="PF00440">
    <property type="entry name" value="TetR_N"/>
    <property type="match status" value="1"/>
</dbReference>
<evidence type="ECO:0000256" key="2">
    <source>
        <dbReference type="PROSITE-ProRule" id="PRU00335"/>
    </source>
</evidence>
<dbReference type="PANTHER" id="PTHR43479:SF7">
    <property type="entry name" value="TETR-FAMILY TRANSCRIPTIONAL REGULATOR"/>
    <property type="match status" value="1"/>
</dbReference>
<dbReference type="Proteomes" id="UP000003573">
    <property type="component" value="Unassembled WGS sequence"/>
</dbReference>
<dbReference type="InterPro" id="IPR001647">
    <property type="entry name" value="HTH_TetR"/>
</dbReference>
<name>G5JVX4_9STRE</name>
<dbReference type="AlphaFoldDB" id="G5JVX4"/>
<feature type="DNA-binding region" description="H-T-H motif" evidence="2">
    <location>
        <begin position="30"/>
        <end position="49"/>
    </location>
</feature>